<feature type="transmembrane region" description="Helical" evidence="1">
    <location>
        <begin position="133"/>
        <end position="151"/>
    </location>
</feature>
<dbReference type="Gene3D" id="1.20.1250.20">
    <property type="entry name" value="MFS general substrate transporter like domains"/>
    <property type="match status" value="1"/>
</dbReference>
<feature type="transmembrane region" description="Helical" evidence="1">
    <location>
        <begin position="103"/>
        <end position="121"/>
    </location>
</feature>
<organism evidence="3">
    <name type="scientific">marine metagenome</name>
    <dbReference type="NCBI Taxonomy" id="408172"/>
    <lineage>
        <taxon>unclassified sequences</taxon>
        <taxon>metagenomes</taxon>
        <taxon>ecological metagenomes</taxon>
    </lineage>
</organism>
<dbReference type="GO" id="GO:0022857">
    <property type="term" value="F:transmembrane transporter activity"/>
    <property type="evidence" value="ECO:0007669"/>
    <property type="project" value="InterPro"/>
</dbReference>
<feature type="transmembrane region" description="Helical" evidence="1">
    <location>
        <begin position="71"/>
        <end position="91"/>
    </location>
</feature>
<evidence type="ECO:0000313" key="3">
    <source>
        <dbReference type="EMBL" id="SVE58164.1"/>
    </source>
</evidence>
<dbReference type="SUPFAM" id="SSF103473">
    <property type="entry name" value="MFS general substrate transporter"/>
    <property type="match status" value="1"/>
</dbReference>
<proteinExistence type="predicted"/>
<dbReference type="EMBL" id="UINC01227332">
    <property type="protein sequence ID" value="SVE58164.1"/>
    <property type="molecule type" value="Genomic_DNA"/>
</dbReference>
<gene>
    <name evidence="3" type="ORF">METZ01_LOCUS511018</name>
</gene>
<evidence type="ECO:0000256" key="1">
    <source>
        <dbReference type="SAM" id="Phobius"/>
    </source>
</evidence>
<feature type="transmembrane region" description="Helical" evidence="1">
    <location>
        <begin position="12"/>
        <end position="31"/>
    </location>
</feature>
<dbReference type="InterPro" id="IPR020846">
    <property type="entry name" value="MFS_dom"/>
</dbReference>
<evidence type="ECO:0000259" key="2">
    <source>
        <dbReference type="PROSITE" id="PS50850"/>
    </source>
</evidence>
<dbReference type="InterPro" id="IPR036259">
    <property type="entry name" value="MFS_trans_sf"/>
</dbReference>
<dbReference type="PANTHER" id="PTHR23524">
    <property type="entry name" value="TRANSPORTER, PUTATIVE (AFU_ORTHOLOGUE AFUA_8G04850)-RELATED"/>
    <property type="match status" value="1"/>
</dbReference>
<feature type="domain" description="Major facilitator superfamily (MFS) profile" evidence="2">
    <location>
        <begin position="1"/>
        <end position="192"/>
    </location>
</feature>
<feature type="transmembrane region" description="Helical" evidence="1">
    <location>
        <begin position="163"/>
        <end position="182"/>
    </location>
</feature>
<dbReference type="Pfam" id="PF07690">
    <property type="entry name" value="MFS_1"/>
    <property type="match status" value="1"/>
</dbReference>
<dbReference type="InterPro" id="IPR011701">
    <property type="entry name" value="MFS"/>
</dbReference>
<protein>
    <recommendedName>
        <fullName evidence="2">Major facilitator superfamily (MFS) profile domain-containing protein</fullName>
    </recommendedName>
</protein>
<feature type="non-terminal residue" evidence="3">
    <location>
        <position position="1"/>
    </location>
</feature>
<dbReference type="PROSITE" id="PS50850">
    <property type="entry name" value="MFS"/>
    <property type="match status" value="1"/>
</dbReference>
<dbReference type="AlphaFoldDB" id="A0A383ENK3"/>
<dbReference type="PANTHER" id="PTHR23524:SF1">
    <property type="entry name" value="MRH DOMAIN-CONTAINING PROTEIN-RELATED"/>
    <property type="match status" value="1"/>
</dbReference>
<keyword evidence="1" id="KW-0472">Membrane</keyword>
<sequence>RLLYFSAFAARGDLVIAGTFIVLWGTLAGQAQGLETSVALGRATLLFVISSSAALVWAPIMGVLLDRFDRLLILALGAALATIGFSAVGLIENPLDPAIRPLFFLLGIGQSSCFYASQALIGQEAPPENRGAVIGAFSACGAIGVLIANGIGGRLFDSIGPGAPFLMVAGATMLLAIWAILVRLGERAETAS</sequence>
<keyword evidence="1" id="KW-1133">Transmembrane helix</keyword>
<name>A0A383ENK3_9ZZZZ</name>
<keyword evidence="1" id="KW-0812">Transmembrane</keyword>
<feature type="transmembrane region" description="Helical" evidence="1">
    <location>
        <begin position="43"/>
        <end position="64"/>
    </location>
</feature>
<accession>A0A383ENK3</accession>
<reference evidence="3" key="1">
    <citation type="submission" date="2018-05" db="EMBL/GenBank/DDBJ databases">
        <authorList>
            <person name="Lanie J.A."/>
            <person name="Ng W.-L."/>
            <person name="Kazmierczak K.M."/>
            <person name="Andrzejewski T.M."/>
            <person name="Davidsen T.M."/>
            <person name="Wayne K.J."/>
            <person name="Tettelin H."/>
            <person name="Glass J.I."/>
            <person name="Rusch D."/>
            <person name="Podicherti R."/>
            <person name="Tsui H.-C.T."/>
            <person name="Winkler M.E."/>
        </authorList>
    </citation>
    <scope>NUCLEOTIDE SEQUENCE</scope>
</reference>